<organism evidence="1">
    <name type="scientific">marine metagenome</name>
    <dbReference type="NCBI Taxonomy" id="408172"/>
    <lineage>
        <taxon>unclassified sequences</taxon>
        <taxon>metagenomes</taxon>
        <taxon>ecological metagenomes</taxon>
    </lineage>
</organism>
<sequence>MKNQIPSQGVIPYGIANPLFSDYAYKLRFIHMGASSSAVYNYEEVFEFPKGTTIIKTFAYPVDERDKESGLILLETRLLVHEEDGWKPYNYIWNQQQTDAKLKVTGHTFQIEWTNMVGKKKKVRYRAPNINQCKSCHEIDNRIMPIGPKGRNMNINFGYYSGQENQIQYWSRNMILKNIPKRLKSNPAIWNNNMFPIEDRARSYLDANCAHCHRRGGSASSSGFYLDLEEKVPVTLGIKKRPVAAGRGSGNFKYIIEPGNAKESILLFRMMSTDPGIMMPELSRSLNHEEAIPLIEEWIKELR</sequence>
<gene>
    <name evidence="1" type="ORF">METZ01_LOCUS44985</name>
</gene>
<dbReference type="NCBIfam" id="TIGR03806">
    <property type="entry name" value="chp_HNE_0200"/>
    <property type="match status" value="1"/>
</dbReference>
<reference evidence="1" key="1">
    <citation type="submission" date="2018-05" db="EMBL/GenBank/DDBJ databases">
        <authorList>
            <person name="Lanie J.A."/>
            <person name="Ng W.-L."/>
            <person name="Kazmierczak K.M."/>
            <person name="Andrzejewski T.M."/>
            <person name="Davidsen T.M."/>
            <person name="Wayne K.J."/>
            <person name="Tettelin H."/>
            <person name="Glass J.I."/>
            <person name="Rusch D."/>
            <person name="Podicherti R."/>
            <person name="Tsui H.-C.T."/>
            <person name="Winkler M.E."/>
        </authorList>
    </citation>
    <scope>NUCLEOTIDE SEQUENCE</scope>
</reference>
<dbReference type="InterPro" id="IPR022269">
    <property type="entry name" value="SO_2930-like_C"/>
</dbReference>
<dbReference type="EMBL" id="UINC01002034">
    <property type="protein sequence ID" value="SUZ92131.1"/>
    <property type="molecule type" value="Genomic_DNA"/>
</dbReference>
<dbReference type="AlphaFoldDB" id="A0A381RLG6"/>
<name>A0A381RLG6_9ZZZZ</name>
<accession>A0A381RLG6</accession>
<protein>
    <recommendedName>
        <fullName evidence="2">Cytochrome c domain-containing protein</fullName>
    </recommendedName>
</protein>
<evidence type="ECO:0008006" key="2">
    <source>
        <dbReference type="Google" id="ProtNLM"/>
    </source>
</evidence>
<proteinExistence type="predicted"/>
<evidence type="ECO:0000313" key="1">
    <source>
        <dbReference type="EMBL" id="SUZ92131.1"/>
    </source>
</evidence>